<dbReference type="PANTHER" id="PTHR48063">
    <property type="entry name" value="LRR RECEPTOR-LIKE KINASE"/>
    <property type="match status" value="1"/>
</dbReference>
<dbReference type="EMBL" id="JASCZI010242278">
    <property type="protein sequence ID" value="MED6210446.1"/>
    <property type="molecule type" value="Genomic_DNA"/>
</dbReference>
<dbReference type="InterPro" id="IPR013210">
    <property type="entry name" value="LRR_N_plant-typ"/>
</dbReference>
<evidence type="ECO:0000256" key="5">
    <source>
        <dbReference type="ARBA" id="ARBA00022737"/>
    </source>
</evidence>
<keyword evidence="7" id="KW-0472">Membrane</keyword>
<evidence type="ECO:0000256" key="7">
    <source>
        <dbReference type="ARBA" id="ARBA00023136"/>
    </source>
</evidence>
<dbReference type="Gene3D" id="3.80.10.10">
    <property type="entry name" value="Ribonuclease Inhibitor"/>
    <property type="match status" value="1"/>
</dbReference>
<evidence type="ECO:0000256" key="1">
    <source>
        <dbReference type="ARBA" id="ARBA00004479"/>
    </source>
</evidence>
<comment type="subcellular location">
    <subcellularLocation>
        <location evidence="1">Membrane</location>
        <topology evidence="1">Single-pass type I membrane protein</topology>
    </subcellularLocation>
</comment>
<evidence type="ECO:0000256" key="9">
    <source>
        <dbReference type="ARBA" id="ARBA00023180"/>
    </source>
</evidence>
<evidence type="ECO:0000313" key="12">
    <source>
        <dbReference type="EMBL" id="MED6210446.1"/>
    </source>
</evidence>
<dbReference type="PANTHER" id="PTHR48063:SF63">
    <property type="entry name" value="LEUCINE-RICH RECEPTOR-LIKE KINASE FAMILY PROTEIN"/>
    <property type="match status" value="1"/>
</dbReference>
<keyword evidence="3" id="KW-0812">Transmembrane</keyword>
<keyword evidence="6" id="KW-1133">Transmembrane helix</keyword>
<dbReference type="SUPFAM" id="SSF52058">
    <property type="entry name" value="L domain-like"/>
    <property type="match status" value="1"/>
</dbReference>
<keyword evidence="9" id="KW-0325">Glycoprotein</keyword>
<evidence type="ECO:0000256" key="3">
    <source>
        <dbReference type="ARBA" id="ARBA00022692"/>
    </source>
</evidence>
<gene>
    <name evidence="12" type="ORF">PIB30_064215</name>
</gene>
<keyword evidence="5" id="KW-0677">Repeat</keyword>
<evidence type="ECO:0000259" key="11">
    <source>
        <dbReference type="Pfam" id="PF08263"/>
    </source>
</evidence>
<organism evidence="12 13">
    <name type="scientific">Stylosanthes scabra</name>
    <dbReference type="NCBI Taxonomy" id="79078"/>
    <lineage>
        <taxon>Eukaryota</taxon>
        <taxon>Viridiplantae</taxon>
        <taxon>Streptophyta</taxon>
        <taxon>Embryophyta</taxon>
        <taxon>Tracheophyta</taxon>
        <taxon>Spermatophyta</taxon>
        <taxon>Magnoliopsida</taxon>
        <taxon>eudicotyledons</taxon>
        <taxon>Gunneridae</taxon>
        <taxon>Pentapetalae</taxon>
        <taxon>rosids</taxon>
        <taxon>fabids</taxon>
        <taxon>Fabales</taxon>
        <taxon>Fabaceae</taxon>
        <taxon>Papilionoideae</taxon>
        <taxon>50 kb inversion clade</taxon>
        <taxon>dalbergioids sensu lato</taxon>
        <taxon>Dalbergieae</taxon>
        <taxon>Pterocarpus clade</taxon>
        <taxon>Stylosanthes</taxon>
    </lineage>
</organism>
<evidence type="ECO:0000313" key="13">
    <source>
        <dbReference type="Proteomes" id="UP001341840"/>
    </source>
</evidence>
<feature type="chain" id="PRO_5046512382" description="Leucine-rich repeat-containing N-terminal plant-type domain-containing protein" evidence="10">
    <location>
        <begin position="27"/>
        <end position="269"/>
    </location>
</feature>
<evidence type="ECO:0000256" key="6">
    <source>
        <dbReference type="ARBA" id="ARBA00022989"/>
    </source>
</evidence>
<evidence type="ECO:0000256" key="10">
    <source>
        <dbReference type="SAM" id="SignalP"/>
    </source>
</evidence>
<evidence type="ECO:0000256" key="8">
    <source>
        <dbReference type="ARBA" id="ARBA00023170"/>
    </source>
</evidence>
<comment type="caution">
    <text evidence="12">The sequence shown here is derived from an EMBL/GenBank/DDBJ whole genome shotgun (WGS) entry which is preliminary data.</text>
</comment>
<evidence type="ECO:0000256" key="4">
    <source>
        <dbReference type="ARBA" id="ARBA00022729"/>
    </source>
</evidence>
<protein>
    <recommendedName>
        <fullName evidence="11">Leucine-rich repeat-containing N-terminal plant-type domain-containing protein</fullName>
    </recommendedName>
</protein>
<feature type="signal peptide" evidence="10">
    <location>
        <begin position="1"/>
        <end position="26"/>
    </location>
</feature>
<name>A0ABU6YLX9_9FABA</name>
<accession>A0ABU6YLX9</accession>
<evidence type="ECO:0000256" key="2">
    <source>
        <dbReference type="ARBA" id="ARBA00022614"/>
    </source>
</evidence>
<keyword evidence="13" id="KW-1185">Reference proteome</keyword>
<dbReference type="Proteomes" id="UP001341840">
    <property type="component" value="Unassembled WGS sequence"/>
</dbReference>
<proteinExistence type="predicted"/>
<feature type="domain" description="Leucine-rich repeat-containing N-terminal plant-type" evidence="11">
    <location>
        <begin position="35"/>
        <end position="74"/>
    </location>
</feature>
<sequence>MSPNTFTPKLVLIFLHLYCHTLLTSSVSESIECIPSEYDALLRVKHHLVDITNRLSSWNVSNPNCCTWDYVVCSNITAHVLQLHLDSSIDAFGHIDFPTDVLAYERYMYSGEINDSLLELKHLNYLNLSGNEDMQIPTFIFAITSLTHLDLSLAGFIGEIPYQIGNLSNFYLDLSYGVYGKLPHQIGNLTNLILLGLRSPLVVENTQWLSGLTSLEYLDLSGADLSKSFDWLHTMQALPSLQGLRLLDCIMGDDYAQPSKLNFSYLCIL</sequence>
<dbReference type="InterPro" id="IPR046956">
    <property type="entry name" value="RLP23-like"/>
</dbReference>
<keyword evidence="8" id="KW-0675">Receptor</keyword>
<reference evidence="12 13" key="1">
    <citation type="journal article" date="2023" name="Plants (Basel)">
        <title>Bridging the Gap: Combining Genomics and Transcriptomics Approaches to Understand Stylosanthes scabra, an Orphan Legume from the Brazilian Caatinga.</title>
        <authorList>
            <person name="Ferreira-Neto J.R.C."/>
            <person name="da Silva M.D."/>
            <person name="Binneck E."/>
            <person name="de Melo N.F."/>
            <person name="da Silva R.H."/>
            <person name="de Melo A.L.T.M."/>
            <person name="Pandolfi V."/>
            <person name="Bustamante F.O."/>
            <person name="Brasileiro-Vidal A.C."/>
            <person name="Benko-Iseppon A.M."/>
        </authorList>
    </citation>
    <scope>NUCLEOTIDE SEQUENCE [LARGE SCALE GENOMIC DNA]</scope>
    <source>
        <tissue evidence="12">Leaves</tissue>
    </source>
</reference>
<keyword evidence="4 10" id="KW-0732">Signal</keyword>
<keyword evidence="2" id="KW-0433">Leucine-rich repeat</keyword>
<dbReference type="Pfam" id="PF08263">
    <property type="entry name" value="LRRNT_2"/>
    <property type="match status" value="1"/>
</dbReference>
<dbReference type="InterPro" id="IPR032675">
    <property type="entry name" value="LRR_dom_sf"/>
</dbReference>